<dbReference type="PIRSF" id="PIRSF038896">
    <property type="entry name" value="NAPE-PLD"/>
    <property type="match status" value="1"/>
</dbReference>
<dbReference type="Pfam" id="PF12706">
    <property type="entry name" value="Lactamase_B_2"/>
    <property type="match status" value="2"/>
</dbReference>
<evidence type="ECO:0000313" key="4">
    <source>
        <dbReference type="Proteomes" id="UP000664203"/>
    </source>
</evidence>
<dbReference type="SUPFAM" id="SSF56281">
    <property type="entry name" value="Metallo-hydrolase/oxidoreductase"/>
    <property type="match status" value="1"/>
</dbReference>
<dbReference type="EMBL" id="CAJPDR010000024">
    <property type="protein sequence ID" value="CAF9907739.1"/>
    <property type="molecule type" value="Genomic_DNA"/>
</dbReference>
<feature type="binding site" evidence="1">
    <location>
        <position position="361"/>
    </location>
    <ligand>
        <name>an N-acyl-1,2-diacyl-sn-glycero-3-phosphoethanolamine</name>
        <dbReference type="ChEBI" id="CHEBI:62537"/>
    </ligand>
</feature>
<reference evidence="3" key="1">
    <citation type="submission" date="2021-03" db="EMBL/GenBank/DDBJ databases">
        <authorList>
            <person name="Tagirdzhanova G."/>
        </authorList>
    </citation>
    <scope>NUCLEOTIDE SEQUENCE</scope>
</reference>
<gene>
    <name evidence="3" type="ORF">ALECFALPRED_003843</name>
</gene>
<dbReference type="InterPro" id="IPR036866">
    <property type="entry name" value="RibonucZ/Hydroxyglut_hydro"/>
</dbReference>
<dbReference type="GO" id="GO:0070291">
    <property type="term" value="P:N-acylethanolamine metabolic process"/>
    <property type="evidence" value="ECO:0007669"/>
    <property type="project" value="TreeGrafter"/>
</dbReference>
<name>A0A8H3EM39_9LECA</name>
<proteinExistence type="predicted"/>
<dbReference type="GO" id="GO:0005737">
    <property type="term" value="C:cytoplasm"/>
    <property type="evidence" value="ECO:0007669"/>
    <property type="project" value="TreeGrafter"/>
</dbReference>
<organism evidence="3 4">
    <name type="scientific">Alectoria fallacina</name>
    <dbReference type="NCBI Taxonomy" id="1903189"/>
    <lineage>
        <taxon>Eukaryota</taxon>
        <taxon>Fungi</taxon>
        <taxon>Dikarya</taxon>
        <taxon>Ascomycota</taxon>
        <taxon>Pezizomycotina</taxon>
        <taxon>Lecanoromycetes</taxon>
        <taxon>OSLEUM clade</taxon>
        <taxon>Lecanoromycetidae</taxon>
        <taxon>Lecanorales</taxon>
        <taxon>Lecanorineae</taxon>
        <taxon>Parmeliaceae</taxon>
        <taxon>Alectoria</taxon>
    </lineage>
</organism>
<dbReference type="InterPro" id="IPR001279">
    <property type="entry name" value="Metallo-B-lactamas"/>
</dbReference>
<feature type="domain" description="Metallo-beta-lactamase" evidence="2">
    <location>
        <begin position="328"/>
        <end position="384"/>
    </location>
</feature>
<accession>A0A8H3EM39</accession>
<comment type="caution">
    <text evidence="3">The sequence shown here is derived from an EMBL/GenBank/DDBJ whole genome shotgun (WGS) entry which is preliminary data.</text>
</comment>
<dbReference type="Proteomes" id="UP000664203">
    <property type="component" value="Unassembled WGS sequence"/>
</dbReference>
<keyword evidence="4" id="KW-1185">Reference proteome</keyword>
<dbReference type="GO" id="GO:0070290">
    <property type="term" value="F:N-acylphosphatidylethanolamine-specific phospholipase D activity"/>
    <property type="evidence" value="ECO:0007669"/>
    <property type="project" value="InterPro"/>
</dbReference>
<protein>
    <recommendedName>
        <fullName evidence="2">Metallo-beta-lactamase domain-containing protein</fullName>
    </recommendedName>
</protein>
<evidence type="ECO:0000313" key="3">
    <source>
        <dbReference type="EMBL" id="CAF9907739.1"/>
    </source>
</evidence>
<dbReference type="InterPro" id="IPR024884">
    <property type="entry name" value="NAPE-PLD"/>
</dbReference>
<dbReference type="PANTHER" id="PTHR15032">
    <property type="entry name" value="N-ACYL-PHOSPHATIDYLETHANOLAMINE-HYDROLYZING PHOSPHOLIPASE D"/>
    <property type="match status" value="1"/>
</dbReference>
<evidence type="ECO:0000259" key="2">
    <source>
        <dbReference type="Pfam" id="PF12706"/>
    </source>
</evidence>
<sequence>MSSSGTAASLYAATISPASVTGAEPEEAKDKRHHLKDGKGFTNPWVCTEPPLAGHEYLEGDNYVRLLIRSNTQRSTLFRRRLKGIANRPDTTPPTVIVRKPDFLPSRTTDTLRATWLGHACYFVEFPEGFRVLFDPVFSERCSPFTWMGPKRYTEVPCQIEDIPTIDAVVISHSHYDHMDHPTIMKIKAKHPNVHFFVPLGNKKWFAESGIKEGVTELDWWEQRDIDLAPSASKPAVSNTNVKSDLAIEKSISARIGCLPCQHTSARTLFDKGLTLWASWSVESGGKKVWFGGDTGYRAVPELPKGVDDYDEELVYPHCPGVEDSRNVFPFKHIGELRGPFDLGLIPIGAYDPRWIMSPMHANPFDSVNIFKDTKCERAMGIHWGTTHLLIQIFVLKWNADPEMRQWVLTEEDVLEPPQLLKKALTRSGIPDTGVFDVCEVGESRHF</sequence>
<evidence type="ECO:0000256" key="1">
    <source>
        <dbReference type="PIRSR" id="PIRSR038896-50"/>
    </source>
</evidence>
<dbReference type="Gene3D" id="3.60.15.10">
    <property type="entry name" value="Ribonuclease Z/Hydroxyacylglutathione hydrolase-like"/>
    <property type="match status" value="1"/>
</dbReference>
<feature type="binding site" evidence="1">
    <location>
        <position position="176"/>
    </location>
    <ligand>
        <name>an N-acyl-1,2-diacyl-sn-glycero-3-phosphoethanolamine</name>
        <dbReference type="ChEBI" id="CHEBI:62537"/>
    </ligand>
</feature>
<dbReference type="GO" id="GO:0070292">
    <property type="term" value="P:N-acylphosphatidylethanolamine metabolic process"/>
    <property type="evidence" value="ECO:0007669"/>
    <property type="project" value="TreeGrafter"/>
</dbReference>
<dbReference type="PANTHER" id="PTHR15032:SF4">
    <property type="entry name" value="N-ACYL-PHOSPHATIDYLETHANOLAMINE-HYDROLYZING PHOSPHOLIPASE D"/>
    <property type="match status" value="1"/>
</dbReference>
<dbReference type="AlphaFoldDB" id="A0A8H3EM39"/>
<dbReference type="GO" id="GO:0008270">
    <property type="term" value="F:zinc ion binding"/>
    <property type="evidence" value="ECO:0007669"/>
    <property type="project" value="InterPro"/>
</dbReference>
<feature type="domain" description="Metallo-beta-lactamase" evidence="2">
    <location>
        <begin position="131"/>
        <end position="299"/>
    </location>
</feature>
<dbReference type="OrthoDB" id="332863at2759"/>